<keyword evidence="3" id="KW-0677">Repeat</keyword>
<evidence type="ECO:0000256" key="5">
    <source>
        <dbReference type="ARBA" id="ARBA00022949"/>
    </source>
</evidence>
<keyword evidence="7" id="KW-1185">Reference proteome</keyword>
<comment type="similarity">
    <text evidence="2">Belongs to the beta-catenin family.</text>
</comment>
<dbReference type="InterPro" id="IPR000225">
    <property type="entry name" value="Armadillo"/>
</dbReference>
<proteinExistence type="inferred from homology"/>
<reference evidence="6" key="1">
    <citation type="submission" date="2025-08" db="UniProtKB">
        <authorList>
            <consortium name="Ensembl"/>
        </authorList>
    </citation>
    <scope>IDENTIFICATION</scope>
</reference>
<dbReference type="InterPro" id="IPR011989">
    <property type="entry name" value="ARM-like"/>
</dbReference>
<evidence type="ECO:0000256" key="3">
    <source>
        <dbReference type="ARBA" id="ARBA00022737"/>
    </source>
</evidence>
<dbReference type="SMART" id="SM00185">
    <property type="entry name" value="ARM"/>
    <property type="match status" value="2"/>
</dbReference>
<evidence type="ECO:0000256" key="1">
    <source>
        <dbReference type="ARBA" id="ARBA00004282"/>
    </source>
</evidence>
<evidence type="ECO:0000256" key="2">
    <source>
        <dbReference type="ARBA" id="ARBA00005462"/>
    </source>
</evidence>
<accession>A0A3B5ME48</accession>
<dbReference type="Ensembl" id="ENSXCOT00000022813.1">
    <property type="protein sequence ID" value="ENSXCOP00000022538.1"/>
    <property type="gene ID" value="ENSXCOG00000016842.1"/>
</dbReference>
<keyword evidence="5" id="KW-0965">Cell junction</keyword>
<name>A0A3B5ME48_9TELE</name>
<organism evidence="6 7">
    <name type="scientific">Xiphophorus couchianus</name>
    <name type="common">Monterrey platyfish</name>
    <dbReference type="NCBI Taxonomy" id="32473"/>
    <lineage>
        <taxon>Eukaryota</taxon>
        <taxon>Metazoa</taxon>
        <taxon>Chordata</taxon>
        <taxon>Craniata</taxon>
        <taxon>Vertebrata</taxon>
        <taxon>Euteleostomi</taxon>
        <taxon>Actinopterygii</taxon>
        <taxon>Neopterygii</taxon>
        <taxon>Teleostei</taxon>
        <taxon>Neoteleostei</taxon>
        <taxon>Acanthomorphata</taxon>
        <taxon>Ovalentaria</taxon>
        <taxon>Atherinomorphae</taxon>
        <taxon>Cyprinodontiformes</taxon>
        <taxon>Poeciliidae</taxon>
        <taxon>Poeciliinae</taxon>
        <taxon>Xiphophorus</taxon>
    </lineage>
</organism>
<dbReference type="AlphaFoldDB" id="A0A3B5ME48"/>
<dbReference type="SUPFAM" id="SSF48371">
    <property type="entry name" value="ARM repeat"/>
    <property type="match status" value="1"/>
</dbReference>
<dbReference type="PANTHER" id="PTHR10372:SF8">
    <property type="entry name" value="PLAKOPHILIN-4"/>
    <property type="match status" value="1"/>
</dbReference>
<dbReference type="GO" id="GO:0005886">
    <property type="term" value="C:plasma membrane"/>
    <property type="evidence" value="ECO:0007669"/>
    <property type="project" value="TreeGrafter"/>
</dbReference>
<dbReference type="Gene3D" id="1.25.10.10">
    <property type="entry name" value="Leucine-rich Repeat Variant"/>
    <property type="match status" value="1"/>
</dbReference>
<evidence type="ECO:0000313" key="7">
    <source>
        <dbReference type="Proteomes" id="UP000261380"/>
    </source>
</evidence>
<keyword evidence="4" id="KW-0130">Cell adhesion</keyword>
<comment type="subcellular location">
    <subcellularLocation>
        <location evidence="1">Cell junction</location>
    </subcellularLocation>
</comment>
<evidence type="ECO:0000256" key="4">
    <source>
        <dbReference type="ARBA" id="ARBA00022889"/>
    </source>
</evidence>
<evidence type="ECO:0000313" key="6">
    <source>
        <dbReference type="Ensembl" id="ENSXCOP00000022538.1"/>
    </source>
</evidence>
<reference evidence="6" key="2">
    <citation type="submission" date="2025-09" db="UniProtKB">
        <authorList>
            <consortium name="Ensembl"/>
        </authorList>
    </citation>
    <scope>IDENTIFICATION</scope>
</reference>
<dbReference type="GO" id="GO:0005737">
    <property type="term" value="C:cytoplasm"/>
    <property type="evidence" value="ECO:0007669"/>
    <property type="project" value="TreeGrafter"/>
</dbReference>
<dbReference type="GO" id="GO:0098609">
    <property type="term" value="P:cell-cell adhesion"/>
    <property type="evidence" value="ECO:0007669"/>
    <property type="project" value="InterPro"/>
</dbReference>
<dbReference type="Proteomes" id="UP000261380">
    <property type="component" value="Unplaced"/>
</dbReference>
<dbReference type="GO" id="GO:0005634">
    <property type="term" value="C:nucleus"/>
    <property type="evidence" value="ECO:0007669"/>
    <property type="project" value="TreeGrafter"/>
</dbReference>
<dbReference type="GO" id="GO:0005912">
    <property type="term" value="C:adherens junction"/>
    <property type="evidence" value="ECO:0007669"/>
    <property type="project" value="TreeGrafter"/>
</dbReference>
<dbReference type="InterPro" id="IPR028435">
    <property type="entry name" value="Plakophilin/d_Catenin"/>
</dbReference>
<dbReference type="InterPro" id="IPR016024">
    <property type="entry name" value="ARM-type_fold"/>
</dbReference>
<dbReference type="PANTHER" id="PTHR10372">
    <property type="entry name" value="PLAKOPHILLIN-RELATED"/>
    <property type="match status" value="1"/>
</dbReference>
<sequence>MDNDRVVCSVATALRNMALDSRNKELIGKYAMRDLVNRLPGGTPSVLSDDTVASVCCTLHEVTSRNMENAKALADSGGIEKLVDISKGRGKGYSMKVVKAAAQVLNTLWQYRELRSLYKQDGWNYTHFVTPVSTLERDRYRSQPTLPTSPLQMSPVIQSGMKYSLHKQQYTGWIFLSTWCGNNYFTPVFLSKNYNSYRMYLSSPQGYGEERYEDEAVHLPSSPDGYATQSLRFKANTNYVDFYSTTRRPSNRANKFTGSPDSWV</sequence>
<dbReference type="GeneTree" id="ENSGT00940000155773"/>
<protein>
    <submittedName>
        <fullName evidence="6">Uncharacterized protein</fullName>
    </submittedName>
</protein>